<gene>
    <name evidence="2" type="ORF">EV191_10489</name>
</gene>
<evidence type="ECO:0000313" key="3">
    <source>
        <dbReference type="Proteomes" id="UP000294911"/>
    </source>
</evidence>
<sequence>MRVVICGAGIAGLAAARWLATFGWEVTVVDRAAGLRDQGFSLDFWGLGYQAAERMGILAELEARSHTVSEWCYLDRNGHPTAHLDRRPFQQAQGGELLSIRRPDIERVLYDALGDTVDLRYRHTIDAIENGPEKVWVTLSDGTTITADLLIGADGIHSAVRRFVFGPEERFLRYLGLQMAVWQFTDREIHRKLRDRFCFTDSSDQQVGLYGQASDLVVAFAAHRTPDPASPPDAQEAIRQVYGELGWIVPRAVAACPPSSDVYYDQMSQVELPRWSSGRVGLLGDACGAVTPLASQGASLAMAGAYLLTELLSRTRSIDAALSHYQRIWQPIVAARQRGARRGIRWFLPESARDVRIRRAGARLAGLPGASTLIRNLVAGWRAPRIDDLVTSPQ</sequence>
<dbReference type="InterPro" id="IPR002938">
    <property type="entry name" value="FAD-bd"/>
</dbReference>
<dbReference type="InterPro" id="IPR051704">
    <property type="entry name" value="FAD_aromatic-hydroxylase"/>
</dbReference>
<protein>
    <submittedName>
        <fullName evidence="2">2-polyprenyl-6-methoxyphenol hydroxylase-like FAD-dependent oxidoreductase</fullName>
    </submittedName>
</protein>
<organism evidence="2 3">
    <name type="scientific">Tamaricihabitans halophyticus</name>
    <dbReference type="NCBI Taxonomy" id="1262583"/>
    <lineage>
        <taxon>Bacteria</taxon>
        <taxon>Bacillati</taxon>
        <taxon>Actinomycetota</taxon>
        <taxon>Actinomycetes</taxon>
        <taxon>Pseudonocardiales</taxon>
        <taxon>Pseudonocardiaceae</taxon>
        <taxon>Tamaricihabitans</taxon>
    </lineage>
</organism>
<dbReference type="PANTHER" id="PTHR46865:SF8">
    <property type="entry name" value="POSSIBLE OXIDOREDUCTASE"/>
    <property type="match status" value="1"/>
</dbReference>
<comment type="caution">
    <text evidence="2">The sequence shown here is derived from an EMBL/GenBank/DDBJ whole genome shotgun (WGS) entry which is preliminary data.</text>
</comment>
<dbReference type="EMBL" id="SLXQ01000004">
    <property type="protein sequence ID" value="TCP53522.1"/>
    <property type="molecule type" value="Genomic_DNA"/>
</dbReference>
<dbReference type="Gene3D" id="3.50.50.60">
    <property type="entry name" value="FAD/NAD(P)-binding domain"/>
    <property type="match status" value="1"/>
</dbReference>
<dbReference type="Pfam" id="PF01494">
    <property type="entry name" value="FAD_binding_3"/>
    <property type="match status" value="1"/>
</dbReference>
<feature type="domain" description="FAD-binding" evidence="1">
    <location>
        <begin position="2"/>
        <end position="314"/>
    </location>
</feature>
<dbReference type="AlphaFoldDB" id="A0A4R2QU73"/>
<dbReference type="Proteomes" id="UP000294911">
    <property type="component" value="Unassembled WGS sequence"/>
</dbReference>
<keyword evidence="3" id="KW-1185">Reference proteome</keyword>
<dbReference type="GO" id="GO:0071949">
    <property type="term" value="F:FAD binding"/>
    <property type="evidence" value="ECO:0007669"/>
    <property type="project" value="InterPro"/>
</dbReference>
<proteinExistence type="predicted"/>
<accession>A0A4R2QU73</accession>
<dbReference type="SUPFAM" id="SSF51905">
    <property type="entry name" value="FAD/NAD(P)-binding domain"/>
    <property type="match status" value="1"/>
</dbReference>
<name>A0A4R2QU73_9PSEU</name>
<dbReference type="InterPro" id="IPR036188">
    <property type="entry name" value="FAD/NAD-bd_sf"/>
</dbReference>
<dbReference type="PANTHER" id="PTHR46865">
    <property type="entry name" value="OXIDOREDUCTASE-RELATED"/>
    <property type="match status" value="1"/>
</dbReference>
<dbReference type="PRINTS" id="PR00420">
    <property type="entry name" value="RNGMNOXGNASE"/>
</dbReference>
<evidence type="ECO:0000259" key="1">
    <source>
        <dbReference type="Pfam" id="PF01494"/>
    </source>
</evidence>
<dbReference type="RefSeq" id="WP_132877244.1">
    <property type="nucleotide sequence ID" value="NZ_SLXQ01000004.1"/>
</dbReference>
<dbReference type="Gene3D" id="3.30.9.10">
    <property type="entry name" value="D-Amino Acid Oxidase, subunit A, domain 2"/>
    <property type="match status" value="1"/>
</dbReference>
<reference evidence="2 3" key="1">
    <citation type="submission" date="2019-03" db="EMBL/GenBank/DDBJ databases">
        <title>Genomic Encyclopedia of Type Strains, Phase IV (KMG-IV): sequencing the most valuable type-strain genomes for metagenomic binning, comparative biology and taxonomic classification.</title>
        <authorList>
            <person name="Goeker M."/>
        </authorList>
    </citation>
    <scope>NUCLEOTIDE SEQUENCE [LARGE SCALE GENOMIC DNA]</scope>
    <source>
        <strain evidence="2 3">DSM 45765</strain>
    </source>
</reference>
<evidence type="ECO:0000313" key="2">
    <source>
        <dbReference type="EMBL" id="TCP53522.1"/>
    </source>
</evidence>
<dbReference type="OrthoDB" id="3356051at2"/>